<keyword evidence="3" id="KW-1185">Reference proteome</keyword>
<evidence type="ECO:0000259" key="1">
    <source>
        <dbReference type="Pfam" id="PF00646"/>
    </source>
</evidence>
<dbReference type="Pfam" id="PF00646">
    <property type="entry name" value="F-box"/>
    <property type="match status" value="1"/>
</dbReference>
<gene>
    <name evidence="2" type="ORF">VFPPC_07518</name>
</gene>
<name>A0A179FK20_METCM</name>
<sequence>MANLTALHTELIDHISTYLDVPDIASLRLTCRTMGRKATSSKFTALFKQKNIQLSTQALQRLVQVTSQGSLGCLLEDCSITGIAQLPQASLSQTDQTTELVQLLTTAFRNLKQHSPNGKITSIRLLVVAREQDAIGNLVEPAVFRSWGAIWAAASHTFKVVMAALSNSGLYVECLDIFNSINGCSLVIDDFMSDLKTKQLWPLLKTLSVSLSAKPVVDKWLIDEAMEHQYQPAGPEEIWTADQTLRAIANTISHMPFLQSLNVHWYIIGKPETPPTEVSSNLFNDTTMQSFKWTGIQECSLHGIQATPTHLLQFLQTFRPQTLTLTDVSLVGGTYSPIFEYLSSAESSVTSYHLDDLDETRHLVHFNHVKGTPKFRYRTGDFGPSTVSRCGLSVKEPISYQLAHSRVLGSGERARWLKSKAERYGRRPGYARYNFISLNSTESVVSTNVDQEQGT</sequence>
<dbReference type="RefSeq" id="XP_018142971.1">
    <property type="nucleotide sequence ID" value="XM_018286361.1"/>
</dbReference>
<feature type="domain" description="F-box" evidence="1">
    <location>
        <begin position="7"/>
        <end position="44"/>
    </location>
</feature>
<accession>A0A179FK20</accession>
<dbReference type="EMBL" id="LSBJ02000004">
    <property type="protein sequence ID" value="OAQ65884.1"/>
    <property type="molecule type" value="Genomic_DNA"/>
</dbReference>
<dbReference type="InterPro" id="IPR001810">
    <property type="entry name" value="F-box_dom"/>
</dbReference>
<dbReference type="InterPro" id="IPR036047">
    <property type="entry name" value="F-box-like_dom_sf"/>
</dbReference>
<dbReference type="KEGG" id="pchm:VFPPC_07518"/>
<proteinExistence type="predicted"/>
<evidence type="ECO:0000313" key="3">
    <source>
        <dbReference type="Proteomes" id="UP000078397"/>
    </source>
</evidence>
<dbReference type="OrthoDB" id="3886018at2759"/>
<dbReference type="SUPFAM" id="SSF81383">
    <property type="entry name" value="F-box domain"/>
    <property type="match status" value="1"/>
</dbReference>
<reference evidence="2 3" key="1">
    <citation type="journal article" date="2016" name="PLoS Pathog.">
        <title>Biosynthesis of antibiotic leucinostatins in bio-control fungus Purpureocillium lilacinum and their inhibition on phytophthora revealed by genome mining.</title>
        <authorList>
            <person name="Wang G."/>
            <person name="Liu Z."/>
            <person name="Lin R."/>
            <person name="Li E."/>
            <person name="Mao Z."/>
            <person name="Ling J."/>
            <person name="Yang Y."/>
            <person name="Yin W.B."/>
            <person name="Xie B."/>
        </authorList>
    </citation>
    <scope>NUCLEOTIDE SEQUENCE [LARGE SCALE GENOMIC DNA]</scope>
    <source>
        <strain evidence="2">170</strain>
    </source>
</reference>
<dbReference type="Proteomes" id="UP000078397">
    <property type="component" value="Unassembled WGS sequence"/>
</dbReference>
<dbReference type="GeneID" id="28850355"/>
<organism evidence="2 3">
    <name type="scientific">Pochonia chlamydosporia 170</name>
    <dbReference type="NCBI Taxonomy" id="1380566"/>
    <lineage>
        <taxon>Eukaryota</taxon>
        <taxon>Fungi</taxon>
        <taxon>Dikarya</taxon>
        <taxon>Ascomycota</taxon>
        <taxon>Pezizomycotina</taxon>
        <taxon>Sordariomycetes</taxon>
        <taxon>Hypocreomycetidae</taxon>
        <taxon>Hypocreales</taxon>
        <taxon>Clavicipitaceae</taxon>
        <taxon>Pochonia</taxon>
    </lineage>
</organism>
<evidence type="ECO:0000313" key="2">
    <source>
        <dbReference type="EMBL" id="OAQ65884.1"/>
    </source>
</evidence>
<dbReference type="AlphaFoldDB" id="A0A179FK20"/>
<protein>
    <recommendedName>
        <fullName evidence="1">F-box domain-containing protein</fullName>
    </recommendedName>
</protein>
<comment type="caution">
    <text evidence="2">The sequence shown here is derived from an EMBL/GenBank/DDBJ whole genome shotgun (WGS) entry which is preliminary data.</text>
</comment>